<dbReference type="KEGG" id="als:DJ013_09590"/>
<dbReference type="Proteomes" id="UP000249873">
    <property type="component" value="Chromosome"/>
</dbReference>
<dbReference type="EMBL" id="CP029480">
    <property type="protein sequence ID" value="AWV98411.1"/>
    <property type="molecule type" value="Genomic_DNA"/>
</dbReference>
<sequence length="186" mass="20900">MLKKEVLVNGISNLSDARYCAGMFVDYLCFELNADHPDFIPVEKMVEIKNWVSGPKIGGRISNWPEELTNEQWQDLGLDFIIIDDISLINASRARVGELFFEVKESSDTQDLDNFEHILISDDSLVGQINHASLFVGGNIGLDNLEEKVENEAIKGLALKGNHEDKPGESKYEDLMDVLEALEEED</sequence>
<gene>
    <name evidence="1" type="ORF">DJ013_09590</name>
</gene>
<reference evidence="1 2" key="1">
    <citation type="submission" date="2018-05" db="EMBL/GenBank/DDBJ databases">
        <title>Complete genome sequence of Arcticibacterium luteifluviistationis SM1504T, a cytophagaceae bacterium isolated from Arctic surface seawater.</title>
        <authorList>
            <person name="Li Y."/>
            <person name="Qin Q.-L."/>
        </authorList>
    </citation>
    <scope>NUCLEOTIDE SEQUENCE [LARGE SCALE GENOMIC DNA]</scope>
    <source>
        <strain evidence="1 2">SM1504</strain>
    </source>
</reference>
<proteinExistence type="predicted"/>
<dbReference type="OrthoDB" id="941905at2"/>
<dbReference type="SUPFAM" id="SSF51366">
    <property type="entry name" value="Ribulose-phoshate binding barrel"/>
    <property type="match status" value="1"/>
</dbReference>
<accession>A0A2Z4GBB3</accession>
<dbReference type="InterPro" id="IPR013785">
    <property type="entry name" value="Aldolase_TIM"/>
</dbReference>
<evidence type="ECO:0000313" key="1">
    <source>
        <dbReference type="EMBL" id="AWV98411.1"/>
    </source>
</evidence>
<evidence type="ECO:0008006" key="3">
    <source>
        <dbReference type="Google" id="ProtNLM"/>
    </source>
</evidence>
<dbReference type="RefSeq" id="WP_111371604.1">
    <property type="nucleotide sequence ID" value="NZ_CP029480.1"/>
</dbReference>
<keyword evidence="2" id="KW-1185">Reference proteome</keyword>
<name>A0A2Z4GBB3_9BACT</name>
<dbReference type="InterPro" id="IPR011060">
    <property type="entry name" value="RibuloseP-bd_barrel"/>
</dbReference>
<dbReference type="AlphaFoldDB" id="A0A2Z4GBB3"/>
<dbReference type="Gene3D" id="3.20.20.70">
    <property type="entry name" value="Aldolase class I"/>
    <property type="match status" value="1"/>
</dbReference>
<organism evidence="1 2">
    <name type="scientific">Arcticibacterium luteifluviistationis</name>
    <dbReference type="NCBI Taxonomy" id="1784714"/>
    <lineage>
        <taxon>Bacteria</taxon>
        <taxon>Pseudomonadati</taxon>
        <taxon>Bacteroidota</taxon>
        <taxon>Cytophagia</taxon>
        <taxon>Cytophagales</taxon>
        <taxon>Leadbetterellaceae</taxon>
        <taxon>Arcticibacterium</taxon>
    </lineage>
</organism>
<evidence type="ECO:0000313" key="2">
    <source>
        <dbReference type="Proteomes" id="UP000249873"/>
    </source>
</evidence>
<protein>
    <recommendedName>
        <fullName evidence="3">Phosphoribosylanthranilate isomerase</fullName>
    </recommendedName>
</protein>